<evidence type="ECO:0008006" key="3">
    <source>
        <dbReference type="Google" id="ProtNLM"/>
    </source>
</evidence>
<gene>
    <name evidence="1" type="ORF">WS72_18250</name>
</gene>
<sequence>MKQQELFKAKNPDLRASLAAMQRAAELARHTALQTDTAIVVVQDGKLIRIPAEQLRNGKPA</sequence>
<dbReference type="Proteomes" id="UP000070255">
    <property type="component" value="Unassembled WGS sequence"/>
</dbReference>
<dbReference type="RefSeq" id="WP_060822384.1">
    <property type="nucleotide sequence ID" value="NZ_LNJQ01000001.1"/>
</dbReference>
<accession>A0ABR5TJ78</accession>
<comment type="caution">
    <text evidence="1">The sequence shown here is derived from an EMBL/GenBank/DDBJ whole genome shotgun (WGS) entry which is preliminary data.</text>
</comment>
<reference evidence="1 2" key="1">
    <citation type="submission" date="2015-11" db="EMBL/GenBank/DDBJ databases">
        <authorList>
            <person name="Sahl J."/>
            <person name="Wagner D."/>
            <person name="Keim P."/>
        </authorList>
    </citation>
    <scope>NUCLEOTIDE SEQUENCE [LARGE SCALE GENOMIC DNA]</scope>
    <source>
        <strain evidence="1 2">BDU18</strain>
    </source>
</reference>
<name>A0ABR5TJ78_9BURK</name>
<evidence type="ECO:0000313" key="2">
    <source>
        <dbReference type="Proteomes" id="UP000070255"/>
    </source>
</evidence>
<proteinExistence type="predicted"/>
<organism evidence="1 2">
    <name type="scientific">Burkholderia savannae</name>
    <dbReference type="NCBI Taxonomy" id="1637837"/>
    <lineage>
        <taxon>Bacteria</taxon>
        <taxon>Pseudomonadati</taxon>
        <taxon>Pseudomonadota</taxon>
        <taxon>Betaproteobacteria</taxon>
        <taxon>Burkholderiales</taxon>
        <taxon>Burkholderiaceae</taxon>
        <taxon>Burkholderia</taxon>
        <taxon>pseudomallei group</taxon>
    </lineage>
</organism>
<keyword evidence="2" id="KW-1185">Reference proteome</keyword>
<protein>
    <recommendedName>
        <fullName evidence="3">DUF2292 domain-containing protein</fullName>
    </recommendedName>
</protein>
<dbReference type="EMBL" id="LNJQ01000001">
    <property type="protein sequence ID" value="KWZ44966.1"/>
    <property type="molecule type" value="Genomic_DNA"/>
</dbReference>
<evidence type="ECO:0000313" key="1">
    <source>
        <dbReference type="EMBL" id="KWZ44966.1"/>
    </source>
</evidence>